<dbReference type="EMBL" id="JARKIF010000002">
    <property type="protein sequence ID" value="KAJ7646704.1"/>
    <property type="molecule type" value="Genomic_DNA"/>
</dbReference>
<evidence type="ECO:0000313" key="2">
    <source>
        <dbReference type="Proteomes" id="UP001221142"/>
    </source>
</evidence>
<feature type="non-terminal residue" evidence="1">
    <location>
        <position position="154"/>
    </location>
</feature>
<organism evidence="1 2">
    <name type="scientific">Roridomyces roridus</name>
    <dbReference type="NCBI Taxonomy" id="1738132"/>
    <lineage>
        <taxon>Eukaryota</taxon>
        <taxon>Fungi</taxon>
        <taxon>Dikarya</taxon>
        <taxon>Basidiomycota</taxon>
        <taxon>Agaricomycotina</taxon>
        <taxon>Agaricomycetes</taxon>
        <taxon>Agaricomycetidae</taxon>
        <taxon>Agaricales</taxon>
        <taxon>Marasmiineae</taxon>
        <taxon>Mycenaceae</taxon>
        <taxon>Roridomyces</taxon>
    </lineage>
</organism>
<protein>
    <submittedName>
        <fullName evidence="1">Uncharacterized protein</fullName>
    </submittedName>
</protein>
<evidence type="ECO:0000313" key="1">
    <source>
        <dbReference type="EMBL" id="KAJ7646704.1"/>
    </source>
</evidence>
<proteinExistence type="predicted"/>
<reference evidence="1" key="1">
    <citation type="submission" date="2023-03" db="EMBL/GenBank/DDBJ databases">
        <title>Massive genome expansion in bonnet fungi (Mycena s.s.) driven by repeated elements and novel gene families across ecological guilds.</title>
        <authorList>
            <consortium name="Lawrence Berkeley National Laboratory"/>
            <person name="Harder C.B."/>
            <person name="Miyauchi S."/>
            <person name="Viragh M."/>
            <person name="Kuo A."/>
            <person name="Thoen E."/>
            <person name="Andreopoulos B."/>
            <person name="Lu D."/>
            <person name="Skrede I."/>
            <person name="Drula E."/>
            <person name="Henrissat B."/>
            <person name="Morin E."/>
            <person name="Kohler A."/>
            <person name="Barry K."/>
            <person name="LaButti K."/>
            <person name="Morin E."/>
            <person name="Salamov A."/>
            <person name="Lipzen A."/>
            <person name="Mereny Z."/>
            <person name="Hegedus B."/>
            <person name="Baldrian P."/>
            <person name="Stursova M."/>
            <person name="Weitz H."/>
            <person name="Taylor A."/>
            <person name="Grigoriev I.V."/>
            <person name="Nagy L.G."/>
            <person name="Martin F."/>
            <person name="Kauserud H."/>
        </authorList>
    </citation>
    <scope>NUCLEOTIDE SEQUENCE</scope>
    <source>
        <strain evidence="1">9284</strain>
    </source>
</reference>
<sequence length="154" mass="16759">ELDASDSPALLDALHTDEQRLVALLISICDSEVEEEAVLRLNGDSAQSFLDVVQDAVDRGSLTTAKQDKKAQRIIRKLSETSDRLPSSLFIEGVTKRDVHPTFGGGFSGVSFIHVGRRVRLTLSLRCLSGFVSQKARCIETHAILSSGCRPATH</sequence>
<gene>
    <name evidence="1" type="ORF">FB45DRAFT_733767</name>
</gene>
<dbReference type="AlphaFoldDB" id="A0AAD7CE00"/>
<dbReference type="Proteomes" id="UP001221142">
    <property type="component" value="Unassembled WGS sequence"/>
</dbReference>
<name>A0AAD7CE00_9AGAR</name>
<accession>A0AAD7CE00</accession>
<comment type="caution">
    <text evidence="1">The sequence shown here is derived from an EMBL/GenBank/DDBJ whole genome shotgun (WGS) entry which is preliminary data.</text>
</comment>
<keyword evidence="2" id="KW-1185">Reference proteome</keyword>